<proteinExistence type="predicted"/>
<evidence type="ECO:0008006" key="4">
    <source>
        <dbReference type="Google" id="ProtNLM"/>
    </source>
</evidence>
<dbReference type="RefSeq" id="WP_344649504.1">
    <property type="nucleotide sequence ID" value="NZ_BAAAGX010000011.1"/>
</dbReference>
<evidence type="ECO:0000313" key="2">
    <source>
        <dbReference type="EMBL" id="GAA0243150.1"/>
    </source>
</evidence>
<keyword evidence="1" id="KW-0472">Membrane</keyword>
<accession>A0ABP3DUJ0</accession>
<dbReference type="Proteomes" id="UP001500967">
    <property type="component" value="Unassembled WGS sequence"/>
</dbReference>
<feature type="transmembrane region" description="Helical" evidence="1">
    <location>
        <begin position="30"/>
        <end position="55"/>
    </location>
</feature>
<protein>
    <recommendedName>
        <fullName evidence="4">Membrane transporter protein</fullName>
    </recommendedName>
</protein>
<reference evidence="3" key="1">
    <citation type="journal article" date="2019" name="Int. J. Syst. Evol. Microbiol.">
        <title>The Global Catalogue of Microorganisms (GCM) 10K type strain sequencing project: providing services to taxonomists for standard genome sequencing and annotation.</title>
        <authorList>
            <consortium name="The Broad Institute Genomics Platform"/>
            <consortium name="The Broad Institute Genome Sequencing Center for Infectious Disease"/>
            <person name="Wu L."/>
            <person name="Ma J."/>
        </authorList>
    </citation>
    <scope>NUCLEOTIDE SEQUENCE [LARGE SCALE GENOMIC DNA]</scope>
    <source>
        <strain evidence="3">JCM 10425</strain>
    </source>
</reference>
<evidence type="ECO:0000313" key="3">
    <source>
        <dbReference type="Proteomes" id="UP001500967"/>
    </source>
</evidence>
<sequence length="80" mass="8006">MTDWAVLAGLTAVVAAGAYAQASIGFGLNLLLVPFALLLAPPLVPLPALVVNGAVSAVAAGRWSRPAAPCSPCSRRPAAR</sequence>
<keyword evidence="3" id="KW-1185">Reference proteome</keyword>
<name>A0ABP3DUJ0_9ACTN</name>
<keyword evidence="1" id="KW-1133">Transmembrane helix</keyword>
<organism evidence="2 3">
    <name type="scientific">Cryptosporangium japonicum</name>
    <dbReference type="NCBI Taxonomy" id="80872"/>
    <lineage>
        <taxon>Bacteria</taxon>
        <taxon>Bacillati</taxon>
        <taxon>Actinomycetota</taxon>
        <taxon>Actinomycetes</taxon>
        <taxon>Cryptosporangiales</taxon>
        <taxon>Cryptosporangiaceae</taxon>
        <taxon>Cryptosporangium</taxon>
    </lineage>
</organism>
<comment type="caution">
    <text evidence="2">The sequence shown here is derived from an EMBL/GenBank/DDBJ whole genome shotgun (WGS) entry which is preliminary data.</text>
</comment>
<dbReference type="EMBL" id="BAAAGX010000011">
    <property type="protein sequence ID" value="GAA0243150.1"/>
    <property type="molecule type" value="Genomic_DNA"/>
</dbReference>
<evidence type="ECO:0000256" key="1">
    <source>
        <dbReference type="SAM" id="Phobius"/>
    </source>
</evidence>
<gene>
    <name evidence="2" type="ORF">GCM10009539_30730</name>
</gene>
<keyword evidence="1" id="KW-0812">Transmembrane</keyword>